<dbReference type="Proteomes" id="UP001629113">
    <property type="component" value="Unassembled WGS sequence"/>
</dbReference>
<evidence type="ECO:0000313" key="2">
    <source>
        <dbReference type="Proteomes" id="UP001629113"/>
    </source>
</evidence>
<evidence type="ECO:0000313" key="1">
    <source>
        <dbReference type="EMBL" id="KAL3424562.1"/>
    </source>
</evidence>
<name>A0ABR4PMK1_9HELO</name>
<reference evidence="1 2" key="1">
    <citation type="submission" date="2024-06" db="EMBL/GenBank/DDBJ databases">
        <title>Complete genome of Phlyctema vagabunda strain 19-DSS-EL-015.</title>
        <authorList>
            <person name="Fiorenzani C."/>
        </authorList>
    </citation>
    <scope>NUCLEOTIDE SEQUENCE [LARGE SCALE GENOMIC DNA]</scope>
    <source>
        <strain evidence="1 2">19-DSS-EL-015</strain>
    </source>
</reference>
<keyword evidence="2" id="KW-1185">Reference proteome</keyword>
<gene>
    <name evidence="1" type="ORF">PVAG01_03843</name>
</gene>
<accession>A0ABR4PMK1</accession>
<protein>
    <submittedName>
        <fullName evidence="1">Uncharacterized protein</fullName>
    </submittedName>
</protein>
<organism evidence="1 2">
    <name type="scientific">Phlyctema vagabunda</name>
    <dbReference type="NCBI Taxonomy" id="108571"/>
    <lineage>
        <taxon>Eukaryota</taxon>
        <taxon>Fungi</taxon>
        <taxon>Dikarya</taxon>
        <taxon>Ascomycota</taxon>
        <taxon>Pezizomycotina</taxon>
        <taxon>Leotiomycetes</taxon>
        <taxon>Helotiales</taxon>
        <taxon>Dermateaceae</taxon>
        <taxon>Phlyctema</taxon>
    </lineage>
</organism>
<comment type="caution">
    <text evidence="1">The sequence shown here is derived from an EMBL/GenBank/DDBJ whole genome shotgun (WGS) entry which is preliminary data.</text>
</comment>
<proteinExistence type="predicted"/>
<sequence>MASAPRKTIICGEMTYPFDSNAPSCFDDTQASIYAWPSRGGVIILNRADAMDFEFLGLDPLDTPLERLKDQNAEDVLSQRLLLLGEKWWDSEAQYMITLAIEKGATRACEGSFRDL</sequence>
<dbReference type="EMBL" id="JBFCZG010000003">
    <property type="protein sequence ID" value="KAL3424562.1"/>
    <property type="molecule type" value="Genomic_DNA"/>
</dbReference>